<accession>B4CUK7</accession>
<dbReference type="Proteomes" id="UP000005824">
    <property type="component" value="Unassembled WGS sequence"/>
</dbReference>
<keyword evidence="1" id="KW-0732">Signal</keyword>
<protein>
    <recommendedName>
        <fullName evidence="2">Uncharacterized protein TP-0789 domain-containing protein</fullName>
    </recommendedName>
</protein>
<organism evidence="3 4">
    <name type="scientific">Chthoniobacter flavus Ellin428</name>
    <dbReference type="NCBI Taxonomy" id="497964"/>
    <lineage>
        <taxon>Bacteria</taxon>
        <taxon>Pseudomonadati</taxon>
        <taxon>Verrucomicrobiota</taxon>
        <taxon>Spartobacteria</taxon>
        <taxon>Chthoniobacterales</taxon>
        <taxon>Chthoniobacteraceae</taxon>
        <taxon>Chthoniobacter</taxon>
    </lineage>
</organism>
<comment type="caution">
    <text evidence="3">The sequence shown here is derived from an EMBL/GenBank/DDBJ whole genome shotgun (WGS) entry which is preliminary data.</text>
</comment>
<dbReference type="Gene3D" id="2.50.20.10">
    <property type="entry name" value="Lipoprotein localisation LolA/LolB/LppX"/>
    <property type="match status" value="1"/>
</dbReference>
<reference evidence="3 4" key="1">
    <citation type="journal article" date="2011" name="J. Bacteriol.">
        <title>Genome sequence of Chthoniobacter flavus Ellin428, an aerobic heterotrophic soil bacterium.</title>
        <authorList>
            <person name="Kant R."/>
            <person name="van Passel M.W."/>
            <person name="Palva A."/>
            <person name="Lucas S."/>
            <person name="Lapidus A."/>
            <person name="Glavina Del Rio T."/>
            <person name="Dalin E."/>
            <person name="Tice H."/>
            <person name="Bruce D."/>
            <person name="Goodwin L."/>
            <person name="Pitluck S."/>
            <person name="Larimer F.W."/>
            <person name="Land M.L."/>
            <person name="Hauser L."/>
            <person name="Sangwan P."/>
            <person name="de Vos W.M."/>
            <person name="Janssen P.H."/>
            <person name="Smidt H."/>
        </authorList>
    </citation>
    <scope>NUCLEOTIDE SEQUENCE [LARGE SCALE GENOMIC DNA]</scope>
    <source>
        <strain evidence="3 4">Ellin428</strain>
    </source>
</reference>
<gene>
    <name evidence="3" type="ORF">CfE428DRAFT_0370</name>
</gene>
<keyword evidence="4" id="KW-1185">Reference proteome</keyword>
<dbReference type="InParanoid" id="B4CUK7"/>
<name>B4CUK7_9BACT</name>
<dbReference type="Pfam" id="PF17131">
    <property type="entry name" value="LolA_like"/>
    <property type="match status" value="1"/>
</dbReference>
<dbReference type="STRING" id="497964.CfE428DRAFT_0370"/>
<evidence type="ECO:0000313" key="3">
    <source>
        <dbReference type="EMBL" id="EDY22245.1"/>
    </source>
</evidence>
<evidence type="ECO:0000313" key="4">
    <source>
        <dbReference type="Proteomes" id="UP000005824"/>
    </source>
</evidence>
<dbReference type="EMBL" id="ABVL01000001">
    <property type="protein sequence ID" value="EDY22245.1"/>
    <property type="molecule type" value="Genomic_DNA"/>
</dbReference>
<dbReference type="eggNOG" id="COG2834">
    <property type="taxonomic scope" value="Bacteria"/>
</dbReference>
<sequence precursor="true">MNPTRLIFASLVAMVMAVPALAAENAAPVSASQLASQLSALRQDGSSYVRLRMEIKGGKAETLQLQIKQRLTRGSSEVMYQVLFPKERKGESVLLKRSAKGGASGASFTPPNSMRQISDLKEPLFGSDLSYEDVIDNFYGWPQQAIVGTEEVEGVNCQVLESKPGKGDRSSYGSVKSWVDMRRMVPLRVEKYSESGKLVHRIDTTRVVSDAGHSIPANLSVRGPHENSTTLLDGSRIRHDVNFTDADLSAEGMKTIAIPHGAAE</sequence>
<feature type="domain" description="Uncharacterized protein TP-0789" evidence="2">
    <location>
        <begin position="81"/>
        <end position="253"/>
    </location>
</feature>
<evidence type="ECO:0000256" key="1">
    <source>
        <dbReference type="SAM" id="SignalP"/>
    </source>
</evidence>
<proteinExistence type="predicted"/>
<feature type="signal peptide" evidence="1">
    <location>
        <begin position="1"/>
        <end position="22"/>
    </location>
</feature>
<feature type="chain" id="PRO_5002802322" description="Uncharacterized protein TP-0789 domain-containing protein" evidence="1">
    <location>
        <begin position="23"/>
        <end position="264"/>
    </location>
</feature>
<dbReference type="CDD" id="cd16329">
    <property type="entry name" value="LolA_like"/>
    <property type="match status" value="1"/>
</dbReference>
<dbReference type="AlphaFoldDB" id="B4CUK7"/>
<dbReference type="InterPro" id="IPR033399">
    <property type="entry name" value="TP_0789-like"/>
</dbReference>
<evidence type="ECO:0000259" key="2">
    <source>
        <dbReference type="Pfam" id="PF17131"/>
    </source>
</evidence>
<dbReference type="RefSeq" id="WP_006977697.1">
    <property type="nucleotide sequence ID" value="NZ_ABVL01000001.1"/>
</dbReference>